<dbReference type="EMBL" id="QPFP01000007">
    <property type="protein sequence ID" value="TEB35795.1"/>
    <property type="molecule type" value="Genomic_DNA"/>
</dbReference>
<organism evidence="1 2">
    <name type="scientific">Coprinellus micaceus</name>
    <name type="common">Glistening ink-cap mushroom</name>
    <name type="synonym">Coprinus micaceus</name>
    <dbReference type="NCBI Taxonomy" id="71717"/>
    <lineage>
        <taxon>Eukaryota</taxon>
        <taxon>Fungi</taxon>
        <taxon>Dikarya</taxon>
        <taxon>Basidiomycota</taxon>
        <taxon>Agaricomycotina</taxon>
        <taxon>Agaricomycetes</taxon>
        <taxon>Agaricomycetidae</taxon>
        <taxon>Agaricales</taxon>
        <taxon>Agaricineae</taxon>
        <taxon>Psathyrellaceae</taxon>
        <taxon>Coprinellus</taxon>
    </lineage>
</organism>
<keyword evidence="2" id="KW-1185">Reference proteome</keyword>
<evidence type="ECO:0000313" key="2">
    <source>
        <dbReference type="Proteomes" id="UP000298030"/>
    </source>
</evidence>
<sequence>MNPLFRHRIIREHPPPPVPASRISRVSFPPLLLCLSRFIRRCALLCSGRKRHPTPEFPHPPLPPLSPCYRRYLLCCRCLFSSATAPVYITQPSLSLPPSPPSFSFTSDPPLLFLRQPFRLIFYLFFSFVSYSRVPLDQYVLPSD</sequence>
<dbReference type="AlphaFoldDB" id="A0A4Y7TNM3"/>
<name>A0A4Y7TNM3_COPMI</name>
<evidence type="ECO:0000313" key="1">
    <source>
        <dbReference type="EMBL" id="TEB35795.1"/>
    </source>
</evidence>
<proteinExistence type="predicted"/>
<protein>
    <submittedName>
        <fullName evidence="1">Uncharacterized protein</fullName>
    </submittedName>
</protein>
<gene>
    <name evidence="1" type="ORF">FA13DRAFT_1385776</name>
</gene>
<comment type="caution">
    <text evidence="1">The sequence shown here is derived from an EMBL/GenBank/DDBJ whole genome shotgun (WGS) entry which is preliminary data.</text>
</comment>
<dbReference type="Proteomes" id="UP000298030">
    <property type="component" value="Unassembled WGS sequence"/>
</dbReference>
<reference evidence="1 2" key="1">
    <citation type="journal article" date="2019" name="Nat. Ecol. Evol.">
        <title>Megaphylogeny resolves global patterns of mushroom evolution.</title>
        <authorList>
            <person name="Varga T."/>
            <person name="Krizsan K."/>
            <person name="Foldi C."/>
            <person name="Dima B."/>
            <person name="Sanchez-Garcia M."/>
            <person name="Sanchez-Ramirez S."/>
            <person name="Szollosi G.J."/>
            <person name="Szarkandi J.G."/>
            <person name="Papp V."/>
            <person name="Albert L."/>
            <person name="Andreopoulos W."/>
            <person name="Angelini C."/>
            <person name="Antonin V."/>
            <person name="Barry K.W."/>
            <person name="Bougher N.L."/>
            <person name="Buchanan P."/>
            <person name="Buyck B."/>
            <person name="Bense V."/>
            <person name="Catcheside P."/>
            <person name="Chovatia M."/>
            <person name="Cooper J."/>
            <person name="Damon W."/>
            <person name="Desjardin D."/>
            <person name="Finy P."/>
            <person name="Geml J."/>
            <person name="Haridas S."/>
            <person name="Hughes K."/>
            <person name="Justo A."/>
            <person name="Karasinski D."/>
            <person name="Kautmanova I."/>
            <person name="Kiss B."/>
            <person name="Kocsube S."/>
            <person name="Kotiranta H."/>
            <person name="LaButti K.M."/>
            <person name="Lechner B.E."/>
            <person name="Liimatainen K."/>
            <person name="Lipzen A."/>
            <person name="Lukacs Z."/>
            <person name="Mihaltcheva S."/>
            <person name="Morgado L.N."/>
            <person name="Niskanen T."/>
            <person name="Noordeloos M.E."/>
            <person name="Ohm R.A."/>
            <person name="Ortiz-Santana B."/>
            <person name="Ovrebo C."/>
            <person name="Racz N."/>
            <person name="Riley R."/>
            <person name="Savchenko A."/>
            <person name="Shiryaev A."/>
            <person name="Soop K."/>
            <person name="Spirin V."/>
            <person name="Szebenyi C."/>
            <person name="Tomsovsky M."/>
            <person name="Tulloss R.E."/>
            <person name="Uehling J."/>
            <person name="Grigoriev I.V."/>
            <person name="Vagvolgyi C."/>
            <person name="Papp T."/>
            <person name="Martin F.M."/>
            <person name="Miettinen O."/>
            <person name="Hibbett D.S."/>
            <person name="Nagy L.G."/>
        </authorList>
    </citation>
    <scope>NUCLEOTIDE SEQUENCE [LARGE SCALE GENOMIC DNA]</scope>
    <source>
        <strain evidence="1 2">FP101781</strain>
    </source>
</reference>
<accession>A0A4Y7TNM3</accession>